<evidence type="ECO:0008006" key="8">
    <source>
        <dbReference type="Google" id="ProtNLM"/>
    </source>
</evidence>
<keyword evidence="3" id="KW-0808">Transferase</keyword>
<dbReference type="SUPFAM" id="SSF53756">
    <property type="entry name" value="UDP-Glycosyltransferase/glycogen phosphorylase"/>
    <property type="match status" value="1"/>
</dbReference>
<keyword evidence="4" id="KW-1133">Transmembrane helix</keyword>
<dbReference type="InterPro" id="IPR050271">
    <property type="entry name" value="UDP-glycosyltransferase"/>
</dbReference>
<evidence type="ECO:0000256" key="3">
    <source>
        <dbReference type="ARBA" id="ARBA00022679"/>
    </source>
</evidence>
<proteinExistence type="inferred from homology"/>
<protein>
    <recommendedName>
        <fullName evidence="8">UDP-glycosyltransferase</fullName>
    </recommendedName>
</protein>
<evidence type="ECO:0000256" key="4">
    <source>
        <dbReference type="SAM" id="Phobius"/>
    </source>
</evidence>
<evidence type="ECO:0000256" key="1">
    <source>
        <dbReference type="ARBA" id="ARBA00009995"/>
    </source>
</evidence>
<sequence length="523" mass="60210">MNLLGGIFVMIVSIFMFAHKSDSAKILGIFVGAGKTHSLLGNVLMQYLAEAGHEVVLITEFEDQNMQDIKYEQIIVHEDEHSDSLFNAIKETNHNPFYVIDRIYQNSKQIIPKVYENTEVKALLNRTFDLIIVEQIFMNSLGVFAWHFQAPLVVFHPFRADSLVNSYVGNPNFPSFIPEFPAPYDSVMNFLVRCANAVLYIYNLLFKEFVCLEEQNEIMKKYFPQAPDLSEIAYNTSMILLNSDLSTDQPIPKVPNMIDIGGFHITTPKSLPPDVLSFLNKSVKGVVFVRLDPLTSNYLSEETRRLLVSVFSSFKHDFLWQWDEERVPDQPPNLLMRKSLSPQDVLANPNVKLYIHLGDSQHLIEGINYGIPQLLLPLLDEQYYNAAEAQQNGYAWKIAFPDITESDLSWAINELLDNRKYTNESLRRSKIFKEKLISPKKAMLYWIDYVIQTEGAEHLRSAALKYSWYQLFMLDIFGFFLASILVIIILLILIIKLICRKCCPCCKKKEESDYISVNEHTVL</sequence>
<keyword evidence="5" id="KW-0732">Signal</keyword>
<reference evidence="6 7" key="1">
    <citation type="submission" date="2023-03" db="EMBL/GenBank/DDBJ databases">
        <title>Genome insight into feeding habits of ladybird beetles.</title>
        <authorList>
            <person name="Li H.-S."/>
            <person name="Huang Y.-H."/>
            <person name="Pang H."/>
        </authorList>
    </citation>
    <scope>NUCLEOTIDE SEQUENCE [LARGE SCALE GENOMIC DNA]</scope>
    <source>
        <strain evidence="6">SYSU_2023b</strain>
        <tissue evidence="6">Whole body</tissue>
    </source>
</reference>
<feature type="transmembrane region" description="Helical" evidence="4">
    <location>
        <begin position="468"/>
        <end position="499"/>
    </location>
</feature>
<keyword evidence="4" id="KW-0812">Transmembrane</keyword>
<gene>
    <name evidence="6" type="ORF">WA026_002904</name>
</gene>
<dbReference type="Gene3D" id="3.40.50.2000">
    <property type="entry name" value="Glycogen Phosphorylase B"/>
    <property type="match status" value="1"/>
</dbReference>
<organism evidence="6 7">
    <name type="scientific">Henosepilachna vigintioctopunctata</name>
    <dbReference type="NCBI Taxonomy" id="420089"/>
    <lineage>
        <taxon>Eukaryota</taxon>
        <taxon>Metazoa</taxon>
        <taxon>Ecdysozoa</taxon>
        <taxon>Arthropoda</taxon>
        <taxon>Hexapoda</taxon>
        <taxon>Insecta</taxon>
        <taxon>Pterygota</taxon>
        <taxon>Neoptera</taxon>
        <taxon>Endopterygota</taxon>
        <taxon>Coleoptera</taxon>
        <taxon>Polyphaga</taxon>
        <taxon>Cucujiformia</taxon>
        <taxon>Coccinelloidea</taxon>
        <taxon>Coccinellidae</taxon>
        <taxon>Epilachninae</taxon>
        <taxon>Epilachnini</taxon>
        <taxon>Henosepilachna</taxon>
    </lineage>
</organism>
<dbReference type="PANTHER" id="PTHR48043">
    <property type="entry name" value="EG:EG0003.4 PROTEIN-RELATED"/>
    <property type="match status" value="1"/>
</dbReference>
<feature type="chain" id="PRO_5043407809" description="UDP-glycosyltransferase" evidence="5">
    <location>
        <begin position="24"/>
        <end position="523"/>
    </location>
</feature>
<dbReference type="EMBL" id="JARQZJ010000001">
    <property type="protein sequence ID" value="KAK9869158.1"/>
    <property type="molecule type" value="Genomic_DNA"/>
</dbReference>
<evidence type="ECO:0000313" key="6">
    <source>
        <dbReference type="EMBL" id="KAK9869158.1"/>
    </source>
</evidence>
<evidence type="ECO:0000313" key="7">
    <source>
        <dbReference type="Proteomes" id="UP001431783"/>
    </source>
</evidence>
<comment type="caution">
    <text evidence="6">The sequence shown here is derived from an EMBL/GenBank/DDBJ whole genome shotgun (WGS) entry which is preliminary data.</text>
</comment>
<keyword evidence="7" id="KW-1185">Reference proteome</keyword>
<accession>A0AAW1TL05</accession>
<dbReference type="Proteomes" id="UP001431783">
    <property type="component" value="Unassembled WGS sequence"/>
</dbReference>
<dbReference type="InterPro" id="IPR002213">
    <property type="entry name" value="UDP_glucos_trans"/>
</dbReference>
<keyword evidence="2" id="KW-0328">Glycosyltransferase</keyword>
<evidence type="ECO:0000256" key="2">
    <source>
        <dbReference type="ARBA" id="ARBA00022676"/>
    </source>
</evidence>
<feature type="signal peptide" evidence="5">
    <location>
        <begin position="1"/>
        <end position="23"/>
    </location>
</feature>
<comment type="similarity">
    <text evidence="1">Belongs to the UDP-glycosyltransferase family.</text>
</comment>
<keyword evidence="4" id="KW-0472">Membrane</keyword>
<evidence type="ECO:0000256" key="5">
    <source>
        <dbReference type="SAM" id="SignalP"/>
    </source>
</evidence>
<dbReference type="GO" id="GO:0008194">
    <property type="term" value="F:UDP-glycosyltransferase activity"/>
    <property type="evidence" value="ECO:0007669"/>
    <property type="project" value="InterPro"/>
</dbReference>
<dbReference type="Pfam" id="PF00201">
    <property type="entry name" value="UDPGT"/>
    <property type="match status" value="1"/>
</dbReference>
<name>A0AAW1TL05_9CUCU</name>
<dbReference type="PANTHER" id="PTHR48043:SF159">
    <property type="entry name" value="EG:EG0003.4 PROTEIN-RELATED"/>
    <property type="match status" value="1"/>
</dbReference>
<dbReference type="CDD" id="cd03784">
    <property type="entry name" value="GT1_Gtf-like"/>
    <property type="match status" value="1"/>
</dbReference>
<dbReference type="AlphaFoldDB" id="A0AAW1TL05"/>